<evidence type="ECO:0000313" key="4">
    <source>
        <dbReference type="Proteomes" id="UP000297385"/>
    </source>
</evidence>
<dbReference type="InterPro" id="IPR037522">
    <property type="entry name" value="HD_GYP_dom"/>
</dbReference>
<dbReference type="SMART" id="SM00421">
    <property type="entry name" value="HTH_LUXR"/>
    <property type="match status" value="1"/>
</dbReference>
<dbReference type="Pfam" id="PF13487">
    <property type="entry name" value="HD_5"/>
    <property type="match status" value="1"/>
</dbReference>
<proteinExistence type="predicted"/>
<dbReference type="AlphaFoldDB" id="A0A4Y8N4G8"/>
<feature type="domain" description="HTH luxR-type" evidence="1">
    <location>
        <begin position="455"/>
        <end position="520"/>
    </location>
</feature>
<protein>
    <submittedName>
        <fullName evidence="3">LuxR family transcriptional regulator</fullName>
    </submittedName>
</protein>
<dbReference type="PRINTS" id="PR00038">
    <property type="entry name" value="HTHLUXR"/>
</dbReference>
<organism evidence="3 4">
    <name type="scientific">Paraburkholderia dipogonis</name>
    <dbReference type="NCBI Taxonomy" id="1211383"/>
    <lineage>
        <taxon>Bacteria</taxon>
        <taxon>Pseudomonadati</taxon>
        <taxon>Pseudomonadota</taxon>
        <taxon>Betaproteobacteria</taxon>
        <taxon>Burkholderiales</taxon>
        <taxon>Burkholderiaceae</taxon>
        <taxon>Paraburkholderia</taxon>
    </lineage>
</organism>
<comment type="caution">
    <text evidence="3">The sequence shown here is derived from an EMBL/GenBank/DDBJ whole genome shotgun (WGS) entry which is preliminary data.</text>
</comment>
<dbReference type="InterPro" id="IPR052020">
    <property type="entry name" value="Cyclic_di-GMP/3'3'-cGAMP_PDE"/>
</dbReference>
<dbReference type="EMBL" id="SNVI01000001">
    <property type="protein sequence ID" value="TFE44697.1"/>
    <property type="molecule type" value="Genomic_DNA"/>
</dbReference>
<evidence type="ECO:0000313" key="3">
    <source>
        <dbReference type="EMBL" id="TFE44697.1"/>
    </source>
</evidence>
<dbReference type="PROSITE" id="PS00622">
    <property type="entry name" value="HTH_LUXR_1"/>
    <property type="match status" value="1"/>
</dbReference>
<dbReference type="CDD" id="cd00077">
    <property type="entry name" value="HDc"/>
    <property type="match status" value="1"/>
</dbReference>
<dbReference type="InterPro" id="IPR000792">
    <property type="entry name" value="Tscrpt_reg_LuxR_C"/>
</dbReference>
<dbReference type="InterPro" id="IPR016032">
    <property type="entry name" value="Sig_transdc_resp-reg_C-effctor"/>
</dbReference>
<dbReference type="Gene3D" id="1.10.3210.10">
    <property type="entry name" value="Hypothetical protein af1432"/>
    <property type="match status" value="2"/>
</dbReference>
<dbReference type="Proteomes" id="UP000297385">
    <property type="component" value="Unassembled WGS sequence"/>
</dbReference>
<reference evidence="3 4" key="1">
    <citation type="submission" date="2019-03" db="EMBL/GenBank/DDBJ databases">
        <title>Complete Genome Sequence of Paraburkholderia dipogonis ICMP 19430T, a Nitrogen-fixing Symbiont of the South African Invasive Legume Dipogon lignosus in New Zealand.</title>
        <authorList>
            <person name="De Meyer S.E."/>
        </authorList>
    </citation>
    <scope>NUCLEOTIDE SEQUENCE [LARGE SCALE GENOMIC DNA]</scope>
    <source>
        <strain evidence="3 4">ICMP 19430</strain>
    </source>
</reference>
<accession>A0A4Y8N4G8</accession>
<dbReference type="PANTHER" id="PTHR45228">
    <property type="entry name" value="CYCLIC DI-GMP PHOSPHODIESTERASE TM_0186-RELATED"/>
    <property type="match status" value="1"/>
</dbReference>
<evidence type="ECO:0000259" key="1">
    <source>
        <dbReference type="PROSITE" id="PS50043"/>
    </source>
</evidence>
<dbReference type="GO" id="GO:0003677">
    <property type="term" value="F:DNA binding"/>
    <property type="evidence" value="ECO:0007669"/>
    <property type="project" value="InterPro"/>
</dbReference>
<dbReference type="SUPFAM" id="SSF46894">
    <property type="entry name" value="C-terminal effector domain of the bipartite response regulators"/>
    <property type="match status" value="1"/>
</dbReference>
<dbReference type="PROSITE" id="PS51832">
    <property type="entry name" value="HD_GYP"/>
    <property type="match status" value="1"/>
</dbReference>
<name>A0A4Y8N4G8_9BURK</name>
<dbReference type="InterPro" id="IPR036388">
    <property type="entry name" value="WH-like_DNA-bd_sf"/>
</dbReference>
<feature type="domain" description="HD-GYP" evidence="2">
    <location>
        <begin position="252"/>
        <end position="455"/>
    </location>
</feature>
<evidence type="ECO:0000259" key="2">
    <source>
        <dbReference type="PROSITE" id="PS51832"/>
    </source>
</evidence>
<dbReference type="GO" id="GO:0008081">
    <property type="term" value="F:phosphoric diester hydrolase activity"/>
    <property type="evidence" value="ECO:0007669"/>
    <property type="project" value="UniProtKB-ARBA"/>
</dbReference>
<dbReference type="Gene3D" id="1.10.10.10">
    <property type="entry name" value="Winged helix-like DNA-binding domain superfamily/Winged helix DNA-binding domain"/>
    <property type="match status" value="1"/>
</dbReference>
<dbReference type="PROSITE" id="PS50043">
    <property type="entry name" value="HTH_LUXR_2"/>
    <property type="match status" value="1"/>
</dbReference>
<dbReference type="CDD" id="cd06170">
    <property type="entry name" value="LuxR_C_like"/>
    <property type="match status" value="1"/>
</dbReference>
<dbReference type="SUPFAM" id="SSF109604">
    <property type="entry name" value="HD-domain/PDEase-like"/>
    <property type="match status" value="1"/>
</dbReference>
<sequence length="522" mass="55759">MRCLAGLLYRSNDRADPVSLDKRVLTTRSKAMHDVSAIRVLDAVKALAFIGDLSMGQPTDHSPRTGRLAARLAAEAGLDDAQCDVVKEVSLLRWSGCTANATSFSDWFGDDVGGRAAMLAMRPDWTGTGKTPAQVGAAITSLAQIHCEVSGEVAHMLGLAQATQEALRRIFDSWDGAGLPDHRLGRDVPAAVFIVGVAGDLEILSRVYGLERAQTLIAQKAGRQYPLELARLASARAAAWLAELDDPAAQRHAEPACTAAMQLASAPEIVADVIDLKLPWMTGYSRQVAETAGTCCARLGMNDEARRRTYTAGLLHGMGRMAVPNAIWNTPGELSPAAWEKVRLVPYWTARAGKQIEGLARESEIASFAYERLDGSGYFRGSGGDAMGREARVLAVAAAWVALRSARPWRAAFSPEQAAALLDEQARAGRFDAEVVEAIVSSELGDLPASGERGRTPKAGLLSPREAEVLKHISLGASNKEVARILELSPSTVRTHVESVFRKLECSTRAAATLKASALGCI</sequence>
<dbReference type="InterPro" id="IPR003607">
    <property type="entry name" value="HD/PDEase_dom"/>
</dbReference>
<dbReference type="PANTHER" id="PTHR45228:SF1">
    <property type="entry name" value="CYCLIC DI-GMP PHOSPHODIESTERASE TM_0186"/>
    <property type="match status" value="1"/>
</dbReference>
<gene>
    <name evidence="3" type="ORF">E2553_06480</name>
</gene>
<dbReference type="Pfam" id="PF00196">
    <property type="entry name" value="GerE"/>
    <property type="match status" value="1"/>
</dbReference>
<dbReference type="GO" id="GO:0006355">
    <property type="term" value="P:regulation of DNA-templated transcription"/>
    <property type="evidence" value="ECO:0007669"/>
    <property type="project" value="InterPro"/>
</dbReference>